<accession>A0A5J4SCF2</accession>
<name>A0A5J4SCF2_9ZZZZ</name>
<protein>
    <recommendedName>
        <fullName evidence="2">Winged helix-turn helix domain-containing protein</fullName>
    </recommendedName>
</protein>
<reference evidence="1" key="1">
    <citation type="submission" date="2019-03" db="EMBL/GenBank/DDBJ databases">
        <title>Single cell metagenomics reveals metabolic interactions within the superorganism composed of flagellate Streblomastix strix and complex community of Bacteroidetes bacteria on its surface.</title>
        <authorList>
            <person name="Treitli S.C."/>
            <person name="Kolisko M."/>
            <person name="Husnik F."/>
            <person name="Keeling P."/>
            <person name="Hampl V."/>
        </authorList>
    </citation>
    <scope>NUCLEOTIDE SEQUENCE</scope>
    <source>
        <strain evidence="1">STM</strain>
    </source>
</reference>
<proteinExistence type="predicted"/>
<dbReference type="AlphaFoldDB" id="A0A5J4SCF2"/>
<dbReference type="EMBL" id="SNRY01000264">
    <property type="protein sequence ID" value="KAA6343558.1"/>
    <property type="molecule type" value="Genomic_DNA"/>
</dbReference>
<dbReference type="SUPFAM" id="SSF46689">
    <property type="entry name" value="Homeodomain-like"/>
    <property type="match status" value="1"/>
</dbReference>
<evidence type="ECO:0008006" key="2">
    <source>
        <dbReference type="Google" id="ProtNLM"/>
    </source>
</evidence>
<organism evidence="1">
    <name type="scientific">termite gut metagenome</name>
    <dbReference type="NCBI Taxonomy" id="433724"/>
    <lineage>
        <taxon>unclassified sequences</taxon>
        <taxon>metagenomes</taxon>
        <taxon>organismal metagenomes</taxon>
    </lineage>
</organism>
<gene>
    <name evidence="1" type="ORF">EZS27_008771</name>
</gene>
<comment type="caution">
    <text evidence="1">The sequence shown here is derived from an EMBL/GenBank/DDBJ whole genome shotgun (WGS) entry which is preliminary data.</text>
</comment>
<dbReference type="InterPro" id="IPR009057">
    <property type="entry name" value="Homeodomain-like_sf"/>
</dbReference>
<sequence length="165" mass="19007">MLKLQFTESDRLVFQYERYHHPHPHIQKKMEVLFLKSLDVPLSNDWICKISGVSPNTMRSCLKKYTEGGIEKVKEIRFNRPQSEMQACSDTIKSHMKENPPSSISQARAMTEQITGIKRGLTQARSFLTSLGFRFLKVGIIPAKATDELKKTNKETSLKKNWSHV</sequence>
<evidence type="ECO:0000313" key="1">
    <source>
        <dbReference type="EMBL" id="KAA6343558.1"/>
    </source>
</evidence>